<dbReference type="RefSeq" id="WP_243915341.1">
    <property type="nucleotide sequence ID" value="NZ_JAAECY010000048.1"/>
</dbReference>
<dbReference type="PROSITE" id="PS50075">
    <property type="entry name" value="CARRIER"/>
    <property type="match status" value="1"/>
</dbReference>
<proteinExistence type="predicted"/>
<keyword evidence="1" id="KW-0596">Phosphopantetheine</keyword>
<gene>
    <name evidence="5" type="ORF">GYN19_10665</name>
</gene>
<dbReference type="SMART" id="SM00823">
    <property type="entry name" value="PKS_PP"/>
    <property type="match status" value="1"/>
</dbReference>
<dbReference type="InterPro" id="IPR036736">
    <property type="entry name" value="ACP-like_sf"/>
</dbReference>
<dbReference type="SUPFAM" id="SSF47336">
    <property type="entry name" value="ACP-like"/>
    <property type="match status" value="1"/>
</dbReference>
<keyword evidence="2" id="KW-0597">Phosphoprotein</keyword>
<dbReference type="Pfam" id="PF00550">
    <property type="entry name" value="PP-binding"/>
    <property type="match status" value="1"/>
</dbReference>
<dbReference type="SUPFAM" id="SSF56801">
    <property type="entry name" value="Acetyl-CoA synthetase-like"/>
    <property type="match status" value="1"/>
</dbReference>
<dbReference type="Gene3D" id="1.10.1200.10">
    <property type="entry name" value="ACP-like"/>
    <property type="match status" value="1"/>
</dbReference>
<dbReference type="InterPro" id="IPR042099">
    <property type="entry name" value="ANL_N_sf"/>
</dbReference>
<dbReference type="EMBL" id="JAAEDA010000022">
    <property type="protein sequence ID" value="MCJ1978409.1"/>
    <property type="molecule type" value="Genomic_DNA"/>
</dbReference>
<evidence type="ECO:0000256" key="2">
    <source>
        <dbReference type="ARBA" id="ARBA00022553"/>
    </source>
</evidence>
<dbReference type="Pfam" id="PF00501">
    <property type="entry name" value="AMP-binding"/>
    <property type="match status" value="1"/>
</dbReference>
<evidence type="ECO:0000256" key="1">
    <source>
        <dbReference type="ARBA" id="ARBA00022450"/>
    </source>
</evidence>
<evidence type="ECO:0000313" key="5">
    <source>
        <dbReference type="EMBL" id="MCJ1978409.1"/>
    </source>
</evidence>
<dbReference type="InterPro" id="IPR045851">
    <property type="entry name" value="AMP-bd_C_sf"/>
</dbReference>
<reference evidence="5 6" key="1">
    <citation type="journal article" date="2022" name="Microbiol. Res.">
        <title>Comparative genome analysis, predicted lifestyle and antimicrobial strategies of Lactococcus carnosus and Lactococcus paracarnosus isolated from meat.</title>
        <authorList>
            <person name="Werum V."/>
            <person name="Ehrmann M."/>
            <person name="Vogel R."/>
            <person name="Hilgarth M."/>
        </authorList>
    </citation>
    <scope>NUCLEOTIDE SEQUENCE [LARGE SCALE GENOMIC DNA]</scope>
    <source>
        <strain evidence="5 6">TMW21897</strain>
    </source>
</reference>
<dbReference type="InterPro" id="IPR020806">
    <property type="entry name" value="PKS_PP-bd"/>
</dbReference>
<comment type="caution">
    <text evidence="5">The sequence shown here is derived from an EMBL/GenBank/DDBJ whole genome shotgun (WGS) entry which is preliminary data.</text>
</comment>
<dbReference type="InterPro" id="IPR000873">
    <property type="entry name" value="AMP-dep_synth/lig_dom"/>
</dbReference>
<keyword evidence="6" id="KW-1185">Reference proteome</keyword>
<dbReference type="InterPro" id="IPR009081">
    <property type="entry name" value="PP-bd_ACP"/>
</dbReference>
<dbReference type="Proteomes" id="UP001522462">
    <property type="component" value="Unassembled WGS sequence"/>
</dbReference>
<protein>
    <submittedName>
        <fullName evidence="5">AMP-binding protein</fullName>
    </submittedName>
</protein>
<dbReference type="Gene3D" id="3.30.300.30">
    <property type="match status" value="1"/>
</dbReference>
<name>A0ABT0APE0_9LACT</name>
<sequence>MKAKVCDLINEFNHTNKVFGDLIAVIDKENEITYEELYIQVSKLTERITCENQPIGIVARRSIQTVIQILAVLQSGNYYIPIDPNLPEERIDYIINKTNTRLVFDGDQLNWLHQTKVTVPFAEKLNANDKIAYIIFTCGSTGLPKGVVETHEQVMNTLYDLQERMNLNEKDHFLCLASFNFDLSVFDVFGSILVGGKLSIVEDQRDFVEIKKILEERNITVLNSVPSVLNYFLKEIEISKSARERLRVCLLSGDYVSVDLAKTTLETFPKCQTYSLGGATECSIWSILYLITKENIINTPYIPYGNPMSNQRIYILNQEFIPEINGTIGQIAIAGSSVALGYIGDESKTNETFIEHKQLGYLYLTGDLGQFCGDHIKFTGRMDSRLKVNGYRVSLSEISAVFHQHFGFENRVFLLEEQEGTQKLALAYQNKEAVKSTIIRKELLQHLAAYEIPHVQFNFSSFPLTQNGKIDMKALKKAIMEKLHEKSSEQHRVEESANISLFRQMLAEVLQTNHLSANDSLFDLGVDSLQLVKIKNWIEEHFKVDMEIIDIYDCDHVEALENYIEEMKTVK</sequence>
<dbReference type="PANTHER" id="PTHR45527">
    <property type="entry name" value="NONRIBOSOMAL PEPTIDE SYNTHETASE"/>
    <property type="match status" value="1"/>
</dbReference>
<accession>A0ABT0APE0</accession>
<evidence type="ECO:0000259" key="4">
    <source>
        <dbReference type="PROSITE" id="PS50075"/>
    </source>
</evidence>
<keyword evidence="3" id="KW-0436">Ligase</keyword>
<organism evidence="5 6">
    <name type="scientific">Pseudolactococcus paracarnosus</name>
    <dbReference type="NCBI Taxonomy" id="2749962"/>
    <lineage>
        <taxon>Bacteria</taxon>
        <taxon>Bacillati</taxon>
        <taxon>Bacillota</taxon>
        <taxon>Bacilli</taxon>
        <taxon>Lactobacillales</taxon>
        <taxon>Streptococcaceae</taxon>
        <taxon>Pseudolactococcus</taxon>
    </lineage>
</organism>
<evidence type="ECO:0000313" key="6">
    <source>
        <dbReference type="Proteomes" id="UP001522462"/>
    </source>
</evidence>
<dbReference type="PANTHER" id="PTHR45527:SF10">
    <property type="entry name" value="PYOCHELIN SYNTHASE PCHF"/>
    <property type="match status" value="1"/>
</dbReference>
<feature type="domain" description="Carrier" evidence="4">
    <location>
        <begin position="493"/>
        <end position="568"/>
    </location>
</feature>
<dbReference type="Gene3D" id="3.40.50.12780">
    <property type="entry name" value="N-terminal domain of ligase-like"/>
    <property type="match status" value="1"/>
</dbReference>
<evidence type="ECO:0000256" key="3">
    <source>
        <dbReference type="ARBA" id="ARBA00022598"/>
    </source>
</evidence>